<dbReference type="CDD" id="cd06259">
    <property type="entry name" value="YdcF-like"/>
    <property type="match status" value="1"/>
</dbReference>
<dbReference type="EMBL" id="CP003989">
    <property type="protein sequence ID" value="AGA32429.1"/>
    <property type="molecule type" value="Genomic_DNA"/>
</dbReference>
<gene>
    <name evidence="2" type="ordered locus">TVNIR_0735</name>
</gene>
<dbReference type="OrthoDB" id="9809813at2"/>
<dbReference type="InterPro" id="IPR051599">
    <property type="entry name" value="Cell_Envelope_Assoc"/>
</dbReference>
<reference evidence="2" key="1">
    <citation type="submission" date="2015-12" db="EMBL/GenBank/DDBJ databases">
        <authorList>
            <person name="Tikhonova T.V."/>
            <person name="Pavlov A.R."/>
            <person name="Beletsky A.V."/>
            <person name="Mardanov A.V."/>
            <person name="Sorokin D.Y."/>
            <person name="Ravin N.V."/>
            <person name="Popov V.O."/>
        </authorList>
    </citation>
    <scope>NUCLEOTIDE SEQUENCE</scope>
    <source>
        <strain evidence="2">DSM 14787</strain>
    </source>
</reference>
<dbReference type="PANTHER" id="PTHR30336">
    <property type="entry name" value="INNER MEMBRANE PROTEIN, PROBABLE PERMEASE"/>
    <property type="match status" value="1"/>
</dbReference>
<dbReference type="GO" id="GO:0005886">
    <property type="term" value="C:plasma membrane"/>
    <property type="evidence" value="ECO:0007669"/>
    <property type="project" value="TreeGrafter"/>
</dbReference>
<proteinExistence type="predicted"/>
<dbReference type="PATRIC" id="fig|1255043.3.peg.741"/>
<dbReference type="GO" id="GO:0043164">
    <property type="term" value="P:Gram-negative-bacterium-type cell wall biogenesis"/>
    <property type="evidence" value="ECO:0007669"/>
    <property type="project" value="TreeGrafter"/>
</dbReference>
<evidence type="ECO:0000259" key="1">
    <source>
        <dbReference type="Pfam" id="PF02698"/>
    </source>
</evidence>
<dbReference type="InterPro" id="IPR014729">
    <property type="entry name" value="Rossmann-like_a/b/a_fold"/>
</dbReference>
<dbReference type="InterPro" id="IPR003848">
    <property type="entry name" value="DUF218"/>
</dbReference>
<dbReference type="PANTHER" id="PTHR30336:SF4">
    <property type="entry name" value="ENVELOPE BIOGENESIS FACTOR ELYC"/>
    <property type="match status" value="1"/>
</dbReference>
<sequence length="140" mass="15314">MPLPDLTLVVSGGSRRTGVKPVAQGYAQVAQALGVPAERIVVLDTPTDTAQEAYAVRDLLGSEARFLLVTSASHMPRSVRHFERVGLGPIASPTHVLTGRGRPARLSYWVPSSDALRKTERAVYEYLGLRALEWDHRRGL</sequence>
<evidence type="ECO:0000313" key="2">
    <source>
        <dbReference type="EMBL" id="AGA32429.1"/>
    </source>
</evidence>
<protein>
    <submittedName>
        <fullName evidence="2">YdcF-like protein</fullName>
    </submittedName>
</protein>
<dbReference type="Gene3D" id="3.40.50.620">
    <property type="entry name" value="HUPs"/>
    <property type="match status" value="1"/>
</dbReference>
<dbReference type="AlphaFoldDB" id="L0DS68"/>
<dbReference type="Pfam" id="PF02698">
    <property type="entry name" value="DUF218"/>
    <property type="match status" value="1"/>
</dbReference>
<dbReference type="KEGG" id="tni:TVNIR_0735"/>
<name>L0DS68_THIND</name>
<dbReference type="HOGENOM" id="CLU_1834268_0_0_6"/>
<accession>L0DS68</accession>
<evidence type="ECO:0000313" key="3">
    <source>
        <dbReference type="Proteomes" id="UP000010809"/>
    </source>
</evidence>
<dbReference type="Proteomes" id="UP000010809">
    <property type="component" value="Chromosome"/>
</dbReference>
<organism evidence="2 3">
    <name type="scientific">Thioalkalivibrio nitratireducens (strain DSM 14787 / UNIQEM 213 / ALEN2)</name>
    <dbReference type="NCBI Taxonomy" id="1255043"/>
    <lineage>
        <taxon>Bacteria</taxon>
        <taxon>Pseudomonadati</taxon>
        <taxon>Pseudomonadota</taxon>
        <taxon>Gammaproteobacteria</taxon>
        <taxon>Chromatiales</taxon>
        <taxon>Ectothiorhodospiraceae</taxon>
        <taxon>Thioalkalivibrio</taxon>
    </lineage>
</organism>
<dbReference type="GO" id="GO:0000270">
    <property type="term" value="P:peptidoglycan metabolic process"/>
    <property type="evidence" value="ECO:0007669"/>
    <property type="project" value="TreeGrafter"/>
</dbReference>
<dbReference type="STRING" id="1255043.TVNIR_0735"/>
<keyword evidence="3" id="KW-1185">Reference proteome</keyword>
<dbReference type="RefSeq" id="WP_015257578.1">
    <property type="nucleotide sequence ID" value="NC_019902.2"/>
</dbReference>
<dbReference type="eggNOG" id="COG1434">
    <property type="taxonomic scope" value="Bacteria"/>
</dbReference>
<feature type="domain" description="DUF218" evidence="1">
    <location>
        <begin position="7"/>
        <end position="128"/>
    </location>
</feature>